<reference evidence="6" key="1">
    <citation type="submission" date="2013-07" db="EMBL/GenBank/DDBJ databases">
        <title>The genome of Eucalyptus grandis.</title>
        <authorList>
            <person name="Schmutz J."/>
            <person name="Hayes R."/>
            <person name="Myburg A."/>
            <person name="Tuskan G."/>
            <person name="Grattapaglia D."/>
            <person name="Rokhsar D.S."/>
        </authorList>
    </citation>
    <scope>NUCLEOTIDE SEQUENCE</scope>
    <source>
        <tissue evidence="6">Leaf extractions</tissue>
    </source>
</reference>
<dbReference type="EMBL" id="KK198759">
    <property type="protein sequence ID" value="KCW63705.1"/>
    <property type="molecule type" value="Genomic_DNA"/>
</dbReference>
<comment type="similarity">
    <text evidence="1">Belongs to the disease resistance NB-LRR family.</text>
</comment>
<evidence type="ECO:0000256" key="1">
    <source>
        <dbReference type="ARBA" id="ARBA00008894"/>
    </source>
</evidence>
<name>A0A059BDE7_EUCGR</name>
<dbReference type="SUPFAM" id="SSF52540">
    <property type="entry name" value="P-loop containing nucleoside triphosphate hydrolases"/>
    <property type="match status" value="1"/>
</dbReference>
<evidence type="ECO:0000256" key="3">
    <source>
        <dbReference type="ARBA" id="ARBA00022821"/>
    </source>
</evidence>
<dbReference type="GO" id="GO:0005524">
    <property type="term" value="F:ATP binding"/>
    <property type="evidence" value="ECO:0007669"/>
    <property type="project" value="UniProtKB-KW"/>
</dbReference>
<keyword evidence="2" id="KW-0547">Nucleotide-binding</keyword>
<dbReference type="InterPro" id="IPR027417">
    <property type="entry name" value="P-loop_NTPase"/>
</dbReference>
<evidence type="ECO:0000256" key="4">
    <source>
        <dbReference type="ARBA" id="ARBA00022840"/>
    </source>
</evidence>
<dbReference type="GO" id="GO:0006952">
    <property type="term" value="P:defense response"/>
    <property type="evidence" value="ECO:0007669"/>
    <property type="project" value="UniProtKB-KW"/>
</dbReference>
<dbReference type="OMA" id="IILEEWV"/>
<dbReference type="InterPro" id="IPR057135">
    <property type="entry name" value="At4g27190-like_LRR"/>
</dbReference>
<protein>
    <recommendedName>
        <fullName evidence="5">AAA+ ATPase domain-containing protein</fullName>
    </recommendedName>
</protein>
<evidence type="ECO:0000313" key="6">
    <source>
        <dbReference type="EMBL" id="KCW63705.1"/>
    </source>
</evidence>
<dbReference type="Gramene" id="KCW63705">
    <property type="protein sequence ID" value="KCW63705"/>
    <property type="gene ID" value="EUGRSUZ_G01356"/>
</dbReference>
<dbReference type="PRINTS" id="PR00364">
    <property type="entry name" value="DISEASERSIST"/>
</dbReference>
<keyword evidence="4" id="KW-0067">ATP-binding</keyword>
<dbReference type="InterPro" id="IPR032675">
    <property type="entry name" value="LRR_dom_sf"/>
</dbReference>
<dbReference type="Gene3D" id="1.10.8.430">
    <property type="entry name" value="Helical domain of apoptotic protease-activating factors"/>
    <property type="match status" value="1"/>
</dbReference>
<dbReference type="SUPFAM" id="SSF52058">
    <property type="entry name" value="L domain-like"/>
    <property type="match status" value="1"/>
</dbReference>
<accession>A0A059BDE7</accession>
<dbReference type="AlphaFoldDB" id="A0A059BDE7"/>
<dbReference type="GO" id="GO:0043531">
    <property type="term" value="F:ADP binding"/>
    <property type="evidence" value="ECO:0007669"/>
    <property type="project" value="InterPro"/>
</dbReference>
<dbReference type="PANTHER" id="PTHR33463:SF203">
    <property type="entry name" value="AAA+ ATPASE DOMAIN-CONTAINING PROTEIN"/>
    <property type="match status" value="1"/>
</dbReference>
<sequence length="826" mass="93814">MADIVLSVTSKVAEYLVAPVCRRCGYVIFPNSYFRQLKNELKKLHVARDRVQRSIDEAEYNGKQIERDVKNWVQGVEIVTNKARDVLEYDGRAKKTCFCGWLPNPKVRYCLGREARRRIEEIQKLIASGGFEVHFVVDSDGNTIFWSRAPILADIMNALNDEKFKVIGIHGPRGVGKTTLLEEVQEKLRNEKRLFDLIVTTTVSRSPDLKNIQDSIAYALSLDLKNEPSEVRRRDLLFQKLQSDPTKEVLIILDDLWGELDLKAVGIPLGDESRGCKLLLTSSFKDVLEQKMLADRTFTLEGLKDEEAFRLFEKMVGDRLKSNEELKAIAARVVKRLGGLPLLITSVASTLKFGSVSAWKNVLTKIDELNTKTIVKLSYDLLENEDAKSLFLLCGLIGGTIQVETLLGLCVGLGLFERFNSTIQHSRDRLKAMIDSLRSLCLLQDGGDDKENVTIHDLYNFRYMKELQVLYLRSMHITTLPSSIKILRNLQSLNLDFCNMEDVAILGKLEALQILSFAGSTIYRLPKEIGELTNLRSLNLSNCKELHIIEPGVLGRLINLEEFLAELKSLTKLTTLEISIRDPIVLFNDGDLPFGNLIKFWISIGVVDGREFEGLRNMKLKLGECNSIILEEWVQKSLQKTQYLHLDGLREFDKNAHDLCTRGFSQLKHLDILNSPSIEYIASSSHPLLLIEFTILESLFIENLINLKKICHGPIAQECFSKLKAVHIKRCHLLKNLWFLSEMQGLVHLEEIQVHECDSMEAIITYDARIIEVAADDIVELPNVRHLDLRMLPNMTGFCIGAKRAPIQVTFLFSPYPMPVYLIASI</sequence>
<dbReference type="Pfam" id="PF23247">
    <property type="entry name" value="LRR_RPS2"/>
    <property type="match status" value="1"/>
</dbReference>
<dbReference type="InterPro" id="IPR003593">
    <property type="entry name" value="AAA+_ATPase"/>
</dbReference>
<dbReference type="Gene3D" id="3.80.10.10">
    <property type="entry name" value="Ribonuclease Inhibitor"/>
    <property type="match status" value="1"/>
</dbReference>
<organism evidence="6">
    <name type="scientific">Eucalyptus grandis</name>
    <name type="common">Flooded gum</name>
    <dbReference type="NCBI Taxonomy" id="71139"/>
    <lineage>
        <taxon>Eukaryota</taxon>
        <taxon>Viridiplantae</taxon>
        <taxon>Streptophyta</taxon>
        <taxon>Embryophyta</taxon>
        <taxon>Tracheophyta</taxon>
        <taxon>Spermatophyta</taxon>
        <taxon>Magnoliopsida</taxon>
        <taxon>eudicotyledons</taxon>
        <taxon>Gunneridae</taxon>
        <taxon>Pentapetalae</taxon>
        <taxon>rosids</taxon>
        <taxon>malvids</taxon>
        <taxon>Myrtales</taxon>
        <taxon>Myrtaceae</taxon>
        <taxon>Myrtoideae</taxon>
        <taxon>Eucalypteae</taxon>
        <taxon>Eucalyptus</taxon>
    </lineage>
</organism>
<keyword evidence="3" id="KW-0611">Plant defense</keyword>
<proteinExistence type="inferred from homology"/>
<dbReference type="InterPro" id="IPR050905">
    <property type="entry name" value="Plant_NBS-LRR"/>
</dbReference>
<dbReference type="Pfam" id="PF00931">
    <property type="entry name" value="NB-ARC"/>
    <property type="match status" value="1"/>
</dbReference>
<evidence type="ECO:0000259" key="5">
    <source>
        <dbReference type="SMART" id="SM00382"/>
    </source>
</evidence>
<dbReference type="InterPro" id="IPR002182">
    <property type="entry name" value="NB-ARC"/>
</dbReference>
<gene>
    <name evidence="6" type="ORF">EUGRSUZ_G01356</name>
</gene>
<feature type="domain" description="AAA+ ATPase" evidence="5">
    <location>
        <begin position="163"/>
        <end position="307"/>
    </location>
</feature>
<evidence type="ECO:0000256" key="2">
    <source>
        <dbReference type="ARBA" id="ARBA00022741"/>
    </source>
</evidence>
<dbReference type="Gene3D" id="3.40.50.300">
    <property type="entry name" value="P-loop containing nucleotide triphosphate hydrolases"/>
    <property type="match status" value="1"/>
</dbReference>
<dbReference type="InParanoid" id="A0A059BDE7"/>
<dbReference type="PANTHER" id="PTHR33463">
    <property type="entry name" value="NB-ARC DOMAIN-CONTAINING PROTEIN-RELATED"/>
    <property type="match status" value="1"/>
</dbReference>
<dbReference type="InterPro" id="IPR042197">
    <property type="entry name" value="Apaf_helical"/>
</dbReference>
<dbReference type="SMART" id="SM00382">
    <property type="entry name" value="AAA"/>
    <property type="match status" value="1"/>
</dbReference>